<dbReference type="Proteomes" id="UP000198323">
    <property type="component" value="Unassembled WGS sequence"/>
</dbReference>
<dbReference type="OrthoDB" id="125906at2759"/>
<dbReference type="EMBL" id="MCFN01001963">
    <property type="protein sequence ID" value="OXB52789.1"/>
    <property type="molecule type" value="Genomic_DNA"/>
</dbReference>
<dbReference type="Pfam" id="PF18289">
    <property type="entry name" value="HU-CCDC81_euk_2"/>
    <property type="match status" value="2"/>
</dbReference>
<feature type="domain" description="CCDC81 HU" evidence="2">
    <location>
        <begin position="261"/>
        <end position="333"/>
    </location>
</feature>
<evidence type="ECO:0000313" key="4">
    <source>
        <dbReference type="Proteomes" id="UP000198323"/>
    </source>
</evidence>
<keyword evidence="4" id="KW-1185">Reference proteome</keyword>
<dbReference type="InterPro" id="IPR026295">
    <property type="entry name" value="CCD81"/>
</dbReference>
<organism evidence="3 4">
    <name type="scientific">Callipepla squamata</name>
    <name type="common">Scaled quail</name>
    <dbReference type="NCBI Taxonomy" id="9009"/>
    <lineage>
        <taxon>Eukaryota</taxon>
        <taxon>Metazoa</taxon>
        <taxon>Chordata</taxon>
        <taxon>Craniata</taxon>
        <taxon>Vertebrata</taxon>
        <taxon>Euteleostomi</taxon>
        <taxon>Archelosauria</taxon>
        <taxon>Archosauria</taxon>
        <taxon>Dinosauria</taxon>
        <taxon>Saurischia</taxon>
        <taxon>Theropoda</taxon>
        <taxon>Coelurosauria</taxon>
        <taxon>Aves</taxon>
        <taxon>Neognathae</taxon>
        <taxon>Galloanserae</taxon>
        <taxon>Galliformes</taxon>
        <taxon>Odontophoridae</taxon>
        <taxon>Callipepla</taxon>
    </lineage>
</organism>
<feature type="domain" description="CCDC81 HU" evidence="2">
    <location>
        <begin position="124"/>
        <end position="196"/>
    </location>
</feature>
<dbReference type="InterPro" id="IPR028034">
    <property type="entry name" value="HU-CCDC81"/>
</dbReference>
<dbReference type="AlphaFoldDB" id="A0A226MCM2"/>
<dbReference type="GO" id="GO:0005815">
    <property type="term" value="C:microtubule organizing center"/>
    <property type="evidence" value="ECO:0007669"/>
    <property type="project" value="TreeGrafter"/>
</dbReference>
<dbReference type="Pfam" id="PF14908">
    <property type="entry name" value="HU-CCDC81_euk_1"/>
    <property type="match status" value="1"/>
</dbReference>
<sequence length="371" mass="41902">MPLEGMSSGMAGDNKEQPAGTRLNMMSFCEDGSAAECASKLTDTDTRERVAVWDAVAACIQEQLMVQKGVWIPTFGSFNTTSKDVETEGRTVTLRWPVFKLARNLLAKHRLTPKKESLPAHMELEPMKYSNVATIANVTWQKRRACIQSTVSLLSSCLQNGQNVAFVLKGIRVLFIDRLTFDMKFYYDFVEKLSGKKTFRKAISKGVWIPTFGSFNTIPKDVETEGGTVTLRWPVFKLARNLLAKHRLTPKKESLPAHMELEPMKYSNVATIANVTWQKRRACVQSTVSLLSSCLQNGQNVAFVLKGIRVLFIDRLTFDMKFYYDFVEKLSGKKTFRKAISKAPWLLNMLISRGTPKASLTLSPWFVVFPK</sequence>
<gene>
    <name evidence="3" type="ORF">ASZ78_010433</name>
</gene>
<evidence type="ECO:0000259" key="1">
    <source>
        <dbReference type="Pfam" id="PF14908"/>
    </source>
</evidence>
<dbReference type="PANTHER" id="PTHR14362:SF2">
    <property type="entry name" value="COILED-COIL DOMAIN-CONTAINING PROTEIN 81"/>
    <property type="match status" value="1"/>
</dbReference>
<evidence type="ECO:0000259" key="2">
    <source>
        <dbReference type="Pfam" id="PF18289"/>
    </source>
</evidence>
<reference evidence="3 4" key="1">
    <citation type="submission" date="2016-07" db="EMBL/GenBank/DDBJ databases">
        <title>Disparate Historic Effective Population Sizes Predicted by Modern Levels of Genome Diversity for the Scaled Quail (Callipepla squamata) and the Northern Bobwhite (Colinus virginianus): Inferences from First and Second Generation Draft Genome Assemblies for Sympatric New World Quail.</title>
        <authorList>
            <person name="Oldeschulte D.L."/>
            <person name="Halley Y.A."/>
            <person name="Bhattarai E.K."/>
            <person name="Brashear W.A."/>
            <person name="Hill J."/>
            <person name="Metz R.P."/>
            <person name="Johnson C.D."/>
            <person name="Rollins D."/>
            <person name="Peterson M.J."/>
            <person name="Bickhart D.M."/>
            <person name="Decker J.E."/>
            <person name="Seabury C.M."/>
        </authorList>
    </citation>
    <scope>NUCLEOTIDE SEQUENCE [LARGE SCALE GENOMIC DNA]</scope>
    <source>
        <strain evidence="3 4">Texas</strain>
        <tissue evidence="3">Leg muscle</tissue>
    </source>
</reference>
<dbReference type="InterPro" id="IPR040673">
    <property type="entry name" value="CCDC81_HU_dom_2"/>
</dbReference>
<accession>A0A226MCM2</accession>
<dbReference type="PANTHER" id="PTHR14362">
    <property type="entry name" value="COILED-COIL DOMAIN-CONTAINING PROTEIN 81"/>
    <property type="match status" value="1"/>
</dbReference>
<evidence type="ECO:0000313" key="3">
    <source>
        <dbReference type="EMBL" id="OXB52789.1"/>
    </source>
</evidence>
<protein>
    <recommendedName>
        <fullName evidence="5">CCDC81 HU domain-containing protein</fullName>
    </recommendedName>
</protein>
<feature type="domain" description="CCDC81 HU" evidence="1">
    <location>
        <begin position="43"/>
        <end position="111"/>
    </location>
</feature>
<evidence type="ECO:0008006" key="5">
    <source>
        <dbReference type="Google" id="ProtNLM"/>
    </source>
</evidence>
<comment type="caution">
    <text evidence="3">The sequence shown here is derived from an EMBL/GenBank/DDBJ whole genome shotgun (WGS) entry which is preliminary data.</text>
</comment>
<name>A0A226MCM2_CALSU</name>
<proteinExistence type="predicted"/>